<feature type="coiled-coil region" evidence="4">
    <location>
        <begin position="709"/>
        <end position="743"/>
    </location>
</feature>
<evidence type="ECO:0000259" key="6">
    <source>
        <dbReference type="Pfam" id="PF07926"/>
    </source>
</evidence>
<dbReference type="Proteomes" id="UP000672032">
    <property type="component" value="Chromosome 8"/>
</dbReference>
<feature type="region of interest" description="Disordered" evidence="5">
    <location>
        <begin position="1897"/>
        <end position="2066"/>
    </location>
</feature>
<sequence>MASAVLDVDYLSAYLSVPQQTLSTVVDNPTAELVRSVLEAVTAKAREHDELAADKLRVDIELENAVRSSETRIEGLRSSVEKAQKNVEELRTKLNEGENSRSALKSELETLKSSSSTSTSELETLRSRISSLESSNRDALAVIESKTTANSALAQDLQKQHQKGLELSQQITALQQSVQNANSAASSAKFREQSLKQEIELAKRNNEWFENELKTKSAEALKYRREKGARIAELQRQNEESTSNVESLRRTEQALRTRLDEVQKKAEDSLHKIQQLQEVAAKTEEGFRQELESARRLAELQAQQTETHRQRLKEVEGGVEKIKDDAAEEIGRCQQEVETERREREQAEHRIAELEAEIDRLEALGTAQPRPGSIPSTPQRGLNGSMFGRSGSPAFGTPGSLRSKSTITATQAIDELYKVKGLLATEKRRSERLAAEMEEMMQGLEAKQPELEEMQAEHERLQQEVVEMSKFVDQTGKERDRAKKDLRKAESEASTARAEVNILRQQLRDLSAQIKMLLCDLDAKEKGLGALSAAERAQMERLARGEVGEESLEGMTDTDRFISQRLVVFRSISELQEKNQELLKITRELGQKMESEEALAAKNQAVQDHEEVQALQAKVEDLKDELRSMITRSESYIKERDMFRRMLQHRGQLPANSDLASMFGQSVDGNSVMSTIENPNQKDNANYAALLRELQGHFDQYREEQTVDRRTLREQTERLSSEKSALQAEISKASSQLTLANERYEMLHSNYTLLQSENSELQKRSQILSEAAAKQDLRTQQVAEDLIEAKGLVESMRNENANLKAEKKLWKDIQDRLSQDNENLTNERSRLNTLIANQQTLQNERELSESETRRRLQSQVESLESELNSTKRKLNDEVEESKKAQLRKEYDSQQNQKRIDELATSLSQAREELVAAQTSRDHLQARVDELNIELKSAEERVELLQPRPTPRPGTDTQNSHGADANAEDESLSREQVLGIELSELKRDLELAKSELENAKHQVEQFKSISQSSEEELQSINATLDEYREEMDKILEEKDAKIRELEQRAEDISAELTNSNNELTNLRNQQGEVARHAEEEISGLEAEILRLKDEQEKYSIAAKFHQEDLRAQAAIATKAQQDYENELVKHAEAAKHLQNLRVDYNQLKSESATLKAEAESAKVALNQSEASWEERREQFERELNELRTRRDDVNAQNKLLHQQLDNVSSQIVALQQTRSTAPDAPETGSPAAEIDRTVEGLRELNTYLRREKEIGEVQYDIKIQEAKRLQQQLEYTQAQLDEARLKLDQERRSHADSGRTSIAHKDLMDKLNELNLFRESSITLRNEARQAQSQLADKTKRVDELLAQIQPLETKVRELEHGKETMEGEMRLLQEDRDRWQKRNQDILSKYNRIDPAEMEQMKEAIETLRSERDALLEGQQPLQAQIQTLESTMENDRAQWQNTRQKLVDQAKERNRTLTKDKNDRAAERDVAISERDSLREQLTSLRKQLETAVQEKEAAESKLAELQQELDEVKTQRDQALENAVQSVASPKAPLAPVAPSSETNETFNAQLLELRKERDQAILEKQALQEQITELRSQLETANSERDRAVADAAEARSQQRIQPSDTAMDDGAEEGQIDESQNSSISEERKALEARIAVAEAMAKERDEKAKEIEETMEATLKQRSDKMKAALNKKLGESKEAVRVQLEAEFKLKLEQEKQIWLAENKPADSSAPPPTPSAPKTEEKTVPIIPATPIKVTLPTGDVIDLSDEQVRHLLATNPTVKSILANNLKKLLEKEALKLKAEQDKLVIEKLAELQKIADATLTEAQTKAEHTQAQAVMMAEKKSSLKLNMLDNRIKIATAKIGVVEKAVKDTPEKPVVEVWEIAKDARPPPTAPVVPTPIATPAVTMARPPAANTTAAAVPPSNVPSTQSNSAPVDGSKAEETEAPKSAVPLGLRPMTPSTANGASSLPVSNIPSVNDPSKPSTSNHTNEMQAPQAGNQSRLPQMRGVNQNRGGGGGGARGGIYQPRGGAMGRGRGNPTGQRGGMNAAAHSFSPNAHPGQKRPVPEGGQEGSGGKRPRGG</sequence>
<keyword evidence="3" id="KW-0539">Nucleus</keyword>
<dbReference type="Gene3D" id="1.20.5.340">
    <property type="match status" value="1"/>
</dbReference>
<feature type="compositionally biased region" description="Low complexity" evidence="5">
    <location>
        <begin position="111"/>
        <end position="122"/>
    </location>
</feature>
<feature type="coiled-coil region" evidence="4">
    <location>
        <begin position="1327"/>
        <end position="1418"/>
    </location>
</feature>
<evidence type="ECO:0000256" key="4">
    <source>
        <dbReference type="SAM" id="Coils"/>
    </source>
</evidence>
<feature type="compositionally biased region" description="Basic and acidic residues" evidence="5">
    <location>
        <begin position="873"/>
        <end position="897"/>
    </location>
</feature>
<dbReference type="EMBL" id="CP063412">
    <property type="protein sequence ID" value="QSZ37055.1"/>
    <property type="molecule type" value="Genomic_DNA"/>
</dbReference>
<feature type="coiled-coil region" evidence="4">
    <location>
        <begin position="192"/>
        <end position="364"/>
    </location>
</feature>
<dbReference type="PANTHER" id="PTHR18898:SF2">
    <property type="entry name" value="NUCLEOPROTEIN TPR"/>
    <property type="match status" value="1"/>
</dbReference>
<dbReference type="Pfam" id="PF25481">
    <property type="entry name" value="Nucleoprot-TPR"/>
    <property type="match status" value="1"/>
</dbReference>
<dbReference type="GO" id="GO:0005643">
    <property type="term" value="C:nuclear pore"/>
    <property type="evidence" value="ECO:0007669"/>
    <property type="project" value="TreeGrafter"/>
</dbReference>
<evidence type="ECO:0000256" key="5">
    <source>
        <dbReference type="SAM" id="MobiDB-lite"/>
    </source>
</evidence>
<evidence type="ECO:0000256" key="3">
    <source>
        <dbReference type="ARBA" id="ARBA00023242"/>
    </source>
</evidence>
<keyword evidence="10" id="KW-1185">Reference proteome</keyword>
<evidence type="ECO:0000313" key="10">
    <source>
        <dbReference type="Proteomes" id="UP000672032"/>
    </source>
</evidence>
<feature type="domain" description="Nucleoprotein TPR/MLP1-2" evidence="6">
    <location>
        <begin position="1078"/>
        <end position="1206"/>
    </location>
</feature>
<protein>
    <recommendedName>
        <fullName evidence="11">Nucleoprotein TPR/MLP1 domain-containing protein</fullName>
    </recommendedName>
</protein>
<gene>
    <name evidence="9" type="ORF">DSL72_009147</name>
</gene>
<feature type="region of interest" description="Disordered" evidence="5">
    <location>
        <begin position="862"/>
        <end position="897"/>
    </location>
</feature>
<feature type="region of interest" description="Disordered" evidence="5">
    <location>
        <begin position="91"/>
        <end position="123"/>
    </location>
</feature>
<evidence type="ECO:0000313" key="9">
    <source>
        <dbReference type="EMBL" id="QSZ37055.1"/>
    </source>
</evidence>
<dbReference type="GO" id="GO:0006406">
    <property type="term" value="P:mRNA export from nucleus"/>
    <property type="evidence" value="ECO:0007669"/>
    <property type="project" value="TreeGrafter"/>
</dbReference>
<feature type="region of interest" description="Disordered" evidence="5">
    <location>
        <begin position="1707"/>
        <end position="1728"/>
    </location>
</feature>
<dbReference type="InterPro" id="IPR012929">
    <property type="entry name" value="Nucleoprot-TPR/MLP1-2_dom"/>
</dbReference>
<feature type="region of interest" description="Disordered" evidence="5">
    <location>
        <begin position="1450"/>
        <end position="1471"/>
    </location>
</feature>
<dbReference type="InterPro" id="IPR057577">
    <property type="entry name" value="Nucleoprot-TPR/MLP1_dom"/>
</dbReference>
<feature type="compositionally biased region" description="Basic and acidic residues" evidence="5">
    <location>
        <begin position="91"/>
        <end position="110"/>
    </location>
</feature>
<feature type="compositionally biased region" description="Low complexity" evidence="5">
    <location>
        <begin position="1897"/>
        <end position="1908"/>
    </location>
</feature>
<evidence type="ECO:0000259" key="8">
    <source>
        <dbReference type="Pfam" id="PF25785"/>
    </source>
</evidence>
<evidence type="ECO:0000259" key="7">
    <source>
        <dbReference type="Pfam" id="PF25481"/>
    </source>
</evidence>
<feature type="coiled-coil region" evidence="4">
    <location>
        <begin position="572"/>
        <end position="639"/>
    </location>
</feature>
<evidence type="ECO:0008006" key="11">
    <source>
        <dbReference type="Google" id="ProtNLM"/>
    </source>
</evidence>
<feature type="coiled-coil region" evidence="4">
    <location>
        <begin position="1265"/>
        <end position="1292"/>
    </location>
</feature>
<organism evidence="9 10">
    <name type="scientific">Monilinia vaccinii-corymbosi</name>
    <dbReference type="NCBI Taxonomy" id="61207"/>
    <lineage>
        <taxon>Eukaryota</taxon>
        <taxon>Fungi</taxon>
        <taxon>Dikarya</taxon>
        <taxon>Ascomycota</taxon>
        <taxon>Pezizomycotina</taxon>
        <taxon>Leotiomycetes</taxon>
        <taxon>Helotiales</taxon>
        <taxon>Sclerotiniaceae</taxon>
        <taxon>Monilinia</taxon>
    </lineage>
</organism>
<feature type="region of interest" description="Disordered" evidence="5">
    <location>
        <begin position="364"/>
        <end position="403"/>
    </location>
</feature>
<feature type="compositionally biased region" description="Polar residues" evidence="5">
    <location>
        <begin position="1944"/>
        <end position="1988"/>
    </location>
</feature>
<accession>A0A8A3PQ95</accession>
<dbReference type="GO" id="GO:0017056">
    <property type="term" value="F:structural constituent of nuclear pore"/>
    <property type="evidence" value="ECO:0007669"/>
    <property type="project" value="TreeGrafter"/>
</dbReference>
<evidence type="ECO:0000256" key="1">
    <source>
        <dbReference type="ARBA" id="ARBA00004123"/>
    </source>
</evidence>
<feature type="coiled-coil region" evidence="4">
    <location>
        <begin position="427"/>
        <end position="520"/>
    </location>
</feature>
<feature type="compositionally biased region" description="Acidic residues" evidence="5">
    <location>
        <begin position="1610"/>
        <end position="1620"/>
    </location>
</feature>
<reference evidence="9" key="1">
    <citation type="submission" date="2020-10" db="EMBL/GenBank/DDBJ databases">
        <title>Genome Sequence of Monilinia vaccinii-corymbosi Sheds Light on Mummy Berry Disease Infection of Blueberry and Mating Type.</title>
        <authorList>
            <person name="Yow A.G."/>
            <person name="Zhang Y."/>
            <person name="Bansal K."/>
            <person name="Eacker S.M."/>
            <person name="Sullivan S."/>
            <person name="Liachko I."/>
            <person name="Cubeta M.A."/>
            <person name="Rollins J.A."/>
            <person name="Ashrafi H."/>
        </authorList>
    </citation>
    <scope>NUCLEOTIDE SEQUENCE</scope>
    <source>
        <strain evidence="9">RL-1</strain>
    </source>
</reference>
<dbReference type="OrthoDB" id="343070at2759"/>
<feature type="coiled-coil region" evidence="4">
    <location>
        <begin position="981"/>
        <end position="1202"/>
    </location>
</feature>
<feature type="region of interest" description="Disordered" evidence="5">
    <location>
        <begin position="1581"/>
        <end position="1632"/>
    </location>
</feature>
<evidence type="ECO:0000256" key="2">
    <source>
        <dbReference type="ARBA" id="ARBA00023054"/>
    </source>
</evidence>
<feature type="region of interest" description="Disordered" evidence="5">
    <location>
        <begin position="939"/>
        <end position="973"/>
    </location>
</feature>
<dbReference type="Pfam" id="PF25785">
    <property type="entry name" value="TPR"/>
    <property type="match status" value="1"/>
</dbReference>
<name>A0A8A3PQ95_9HELO</name>
<keyword evidence="2 4" id="KW-0175">Coiled coil</keyword>
<dbReference type="PANTHER" id="PTHR18898">
    <property type="entry name" value="NUCLEOPROTEIN TPR-RELATED"/>
    <property type="match status" value="1"/>
</dbReference>
<dbReference type="Pfam" id="PF07926">
    <property type="entry name" value="TPR_MLP1_2"/>
    <property type="match status" value="1"/>
</dbReference>
<dbReference type="InterPro" id="IPR057974">
    <property type="entry name" value="NUA/TPR/MLP1-2-like_dom"/>
</dbReference>
<feature type="compositionally biased region" description="Gly residues" evidence="5">
    <location>
        <begin position="2015"/>
        <end position="2029"/>
    </location>
</feature>
<comment type="subcellular location">
    <subcellularLocation>
        <location evidence="1">Nucleus</location>
    </subcellularLocation>
</comment>
<dbReference type="GO" id="GO:0006606">
    <property type="term" value="P:protein import into nucleus"/>
    <property type="evidence" value="ECO:0007669"/>
    <property type="project" value="InterPro"/>
</dbReference>
<feature type="domain" description="Nucleoprotein TPR/MPL1" evidence="7">
    <location>
        <begin position="183"/>
        <end position="261"/>
    </location>
</feature>
<feature type="compositionally biased region" description="Gly residues" evidence="5">
    <location>
        <begin position="1998"/>
        <end position="2007"/>
    </location>
</feature>
<proteinExistence type="predicted"/>
<feature type="domain" description="NUA/TPR/MLP1-2-like" evidence="8">
    <location>
        <begin position="486"/>
        <end position="598"/>
    </location>
</feature>